<feature type="transmembrane region" description="Helical" evidence="6">
    <location>
        <begin position="104"/>
        <end position="126"/>
    </location>
</feature>
<dbReference type="SUPFAM" id="SSF103473">
    <property type="entry name" value="MFS general substrate transporter"/>
    <property type="match status" value="1"/>
</dbReference>
<keyword evidence="9" id="KW-1185">Reference proteome</keyword>
<dbReference type="GO" id="GO:0016020">
    <property type="term" value="C:membrane"/>
    <property type="evidence" value="ECO:0007669"/>
    <property type="project" value="UniProtKB-SubCell"/>
</dbReference>
<dbReference type="VEuPathDB" id="FungiDB:SAPIO_CDS8779"/>
<comment type="caution">
    <text evidence="8">The sequence shown here is derived from an EMBL/GenBank/DDBJ whole genome shotgun (WGS) entry which is preliminary data.</text>
</comment>
<dbReference type="PROSITE" id="PS50850">
    <property type="entry name" value="MFS"/>
    <property type="match status" value="1"/>
</dbReference>
<evidence type="ECO:0000256" key="4">
    <source>
        <dbReference type="ARBA" id="ARBA00022989"/>
    </source>
</evidence>
<dbReference type="AlphaFoldDB" id="A0A084FXN2"/>
<dbReference type="EMBL" id="JOWA01000132">
    <property type="protein sequence ID" value="KEZ39844.1"/>
    <property type="molecule type" value="Genomic_DNA"/>
</dbReference>
<dbReference type="RefSeq" id="XP_016639643.1">
    <property type="nucleotide sequence ID" value="XM_016790340.1"/>
</dbReference>
<evidence type="ECO:0000256" key="2">
    <source>
        <dbReference type="ARBA" id="ARBA00010992"/>
    </source>
</evidence>
<feature type="transmembrane region" description="Helical" evidence="6">
    <location>
        <begin position="227"/>
        <end position="249"/>
    </location>
</feature>
<reference evidence="8 9" key="1">
    <citation type="journal article" date="2014" name="Genome Announc.">
        <title>Draft genome sequence of the pathogenic fungus Scedosporium apiospermum.</title>
        <authorList>
            <person name="Vandeputte P."/>
            <person name="Ghamrawi S."/>
            <person name="Rechenmann M."/>
            <person name="Iltis A."/>
            <person name="Giraud S."/>
            <person name="Fleury M."/>
            <person name="Thornton C."/>
            <person name="Delhaes L."/>
            <person name="Meyer W."/>
            <person name="Papon N."/>
            <person name="Bouchara J.P."/>
        </authorList>
    </citation>
    <scope>NUCLEOTIDE SEQUENCE [LARGE SCALE GENOMIC DNA]</scope>
    <source>
        <strain evidence="8 9">IHEM 14462</strain>
    </source>
</reference>
<dbReference type="InterPro" id="IPR036259">
    <property type="entry name" value="MFS_trans_sf"/>
</dbReference>
<evidence type="ECO:0000313" key="8">
    <source>
        <dbReference type="EMBL" id="KEZ39844.1"/>
    </source>
</evidence>
<dbReference type="InterPro" id="IPR005828">
    <property type="entry name" value="MFS_sugar_transport-like"/>
</dbReference>
<dbReference type="GO" id="GO:0005351">
    <property type="term" value="F:carbohydrate:proton symporter activity"/>
    <property type="evidence" value="ECO:0007669"/>
    <property type="project" value="TreeGrafter"/>
</dbReference>
<dbReference type="Proteomes" id="UP000028545">
    <property type="component" value="Unassembled WGS sequence"/>
</dbReference>
<dbReference type="InterPro" id="IPR050360">
    <property type="entry name" value="MFS_Sugar_Transporters"/>
</dbReference>
<evidence type="ECO:0000256" key="3">
    <source>
        <dbReference type="ARBA" id="ARBA00022692"/>
    </source>
</evidence>
<organism evidence="8 9">
    <name type="scientific">Pseudallescheria apiosperma</name>
    <name type="common">Scedosporium apiospermum</name>
    <dbReference type="NCBI Taxonomy" id="563466"/>
    <lineage>
        <taxon>Eukaryota</taxon>
        <taxon>Fungi</taxon>
        <taxon>Dikarya</taxon>
        <taxon>Ascomycota</taxon>
        <taxon>Pezizomycotina</taxon>
        <taxon>Sordariomycetes</taxon>
        <taxon>Hypocreomycetidae</taxon>
        <taxon>Microascales</taxon>
        <taxon>Microascaceae</taxon>
        <taxon>Scedosporium</taxon>
    </lineage>
</organism>
<feature type="transmembrane region" description="Helical" evidence="6">
    <location>
        <begin position="192"/>
        <end position="215"/>
    </location>
</feature>
<dbReference type="GeneID" id="27727851"/>
<evidence type="ECO:0000256" key="6">
    <source>
        <dbReference type="SAM" id="Phobius"/>
    </source>
</evidence>
<feature type="transmembrane region" description="Helical" evidence="6">
    <location>
        <begin position="73"/>
        <end position="92"/>
    </location>
</feature>
<keyword evidence="4 6" id="KW-1133">Transmembrane helix</keyword>
<dbReference type="PANTHER" id="PTHR48022:SF10">
    <property type="entry name" value="MAJOR FACILITATOR SUPERFAMILY (MFS) PROFILE DOMAIN-CONTAINING PROTEIN"/>
    <property type="match status" value="1"/>
</dbReference>
<feature type="transmembrane region" description="Helical" evidence="6">
    <location>
        <begin position="288"/>
        <end position="311"/>
    </location>
</feature>
<dbReference type="Pfam" id="PF00083">
    <property type="entry name" value="Sugar_tr"/>
    <property type="match status" value="1"/>
</dbReference>
<comment type="subcellular location">
    <subcellularLocation>
        <location evidence="1">Membrane</location>
        <topology evidence="1">Multi-pass membrane protein</topology>
    </subcellularLocation>
</comment>
<proteinExistence type="inferred from homology"/>
<dbReference type="OrthoDB" id="6133115at2759"/>
<evidence type="ECO:0000313" key="9">
    <source>
        <dbReference type="Proteomes" id="UP000028545"/>
    </source>
</evidence>
<feature type="domain" description="Major facilitator superfamily (MFS) profile" evidence="7">
    <location>
        <begin position="1"/>
        <end position="381"/>
    </location>
</feature>
<comment type="similarity">
    <text evidence="2">Belongs to the major facilitator superfamily. Sugar transporter (TC 2.A.1.1) family.</text>
</comment>
<dbReference type="PANTHER" id="PTHR48022">
    <property type="entry name" value="PLASTIDIC GLUCOSE TRANSPORTER 4"/>
    <property type="match status" value="1"/>
</dbReference>
<keyword evidence="5 6" id="KW-0472">Membrane</keyword>
<evidence type="ECO:0000256" key="1">
    <source>
        <dbReference type="ARBA" id="ARBA00004141"/>
    </source>
</evidence>
<protein>
    <recommendedName>
        <fullName evidence="7">Major facilitator superfamily (MFS) profile domain-containing protein</fullName>
    </recommendedName>
</protein>
<dbReference type="Gene3D" id="1.20.1250.20">
    <property type="entry name" value="MFS general substrate transporter like domains"/>
    <property type="match status" value="1"/>
</dbReference>
<feature type="transmembrane region" description="Helical" evidence="6">
    <location>
        <begin position="359"/>
        <end position="377"/>
    </location>
</feature>
<accession>A0A084FXN2</accession>
<evidence type="ECO:0000259" key="7">
    <source>
        <dbReference type="PROSITE" id="PS50850"/>
    </source>
</evidence>
<sequence>MAFGLWKSKREARTAAEKETIQDNWRCFVACGIMLLAPFQYGLDFGLIGGLQAMVGFLKLYIQESSPAKYRGLFLTGFQFSTSFGSLIGTIIDWATAKRPDRSAYLIPLGLIYVFPLFITVALWFIPESPRWLVHKGRVEDGRKALQWLRPKGTNVDPEVDDIANAIQKEKELGKGVGFVDMFNNSVDRRRTIVAVGAVTLQAATGSMFIIAFKAYFFTMAQTPDAFAMSCVVNAVGLFAIIVNTCIVVRYGKRRILLMYGMTICGILQLIVAVVYDTVPNTKVAGKVLIALISLYMMTYCGMVAAYAWVVGGEAPSQRLRSYTFGLAAAVGFFFAWLTTFTAPYFINPDSLNWGPRYGYIWFPSATIAAIWVYFCLPETKGRTLEEIDEMFLAKVSARKFESYKCTTHLADLEKDKVSIEEVEVVEKERSG</sequence>
<evidence type="ECO:0000256" key="5">
    <source>
        <dbReference type="ARBA" id="ARBA00023136"/>
    </source>
</evidence>
<dbReference type="KEGG" id="sapo:SAPIO_CDS8779"/>
<keyword evidence="3 6" id="KW-0812">Transmembrane</keyword>
<gene>
    <name evidence="8" type="ORF">SAPIO_CDS8779</name>
</gene>
<feature type="transmembrane region" description="Helical" evidence="6">
    <location>
        <begin position="256"/>
        <end position="276"/>
    </location>
</feature>
<dbReference type="InterPro" id="IPR020846">
    <property type="entry name" value="MFS_dom"/>
</dbReference>
<feature type="transmembrane region" description="Helical" evidence="6">
    <location>
        <begin position="323"/>
        <end position="347"/>
    </location>
</feature>
<dbReference type="HOGENOM" id="CLU_001265_30_1_1"/>
<name>A0A084FXN2_PSEDA</name>